<protein>
    <submittedName>
        <fullName evidence="2">Bifunctional DNA primase/polymerase famiily protein</fullName>
    </submittedName>
</protein>
<keyword evidence="3" id="KW-1185">Reference proteome</keyword>
<dbReference type="Proteomes" id="UP000006056">
    <property type="component" value="Chromosome"/>
</dbReference>
<dbReference type="InterPro" id="IPR027417">
    <property type="entry name" value="P-loop_NTPase"/>
</dbReference>
<dbReference type="Pfam" id="PF09250">
    <property type="entry name" value="Prim-Pol"/>
    <property type="match status" value="1"/>
</dbReference>
<dbReference type="PATRIC" id="fig|926566.3.peg.1122"/>
<evidence type="ECO:0000313" key="3">
    <source>
        <dbReference type="Proteomes" id="UP000006056"/>
    </source>
</evidence>
<dbReference type="eggNOG" id="COG3598">
    <property type="taxonomic scope" value="Bacteria"/>
</dbReference>
<reference evidence="2 3" key="1">
    <citation type="submission" date="2012-06" db="EMBL/GenBank/DDBJ databases">
        <title>Complete genome of Terriglobus roseus DSM 18391.</title>
        <authorList>
            <consortium name="US DOE Joint Genome Institute (JGI-PGF)"/>
            <person name="Lucas S."/>
            <person name="Copeland A."/>
            <person name="Lapidus A."/>
            <person name="Glavina del Rio T."/>
            <person name="Dalin E."/>
            <person name="Tice H."/>
            <person name="Bruce D."/>
            <person name="Goodwin L."/>
            <person name="Pitluck S."/>
            <person name="Peters L."/>
            <person name="Mikhailova N."/>
            <person name="Munk A.C.C."/>
            <person name="Kyrpides N."/>
            <person name="Mavromatis K."/>
            <person name="Ivanova N."/>
            <person name="Brettin T."/>
            <person name="Detter J.C."/>
            <person name="Han C."/>
            <person name="Larimer F."/>
            <person name="Land M."/>
            <person name="Hauser L."/>
            <person name="Markowitz V."/>
            <person name="Cheng J.-F."/>
            <person name="Hugenholtz P."/>
            <person name="Woyke T."/>
            <person name="Wu D."/>
            <person name="Brambilla E."/>
            <person name="Klenk H.-P."/>
            <person name="Eisen J.A."/>
        </authorList>
    </citation>
    <scope>NUCLEOTIDE SEQUENCE [LARGE SCALE GENOMIC DNA]</scope>
    <source>
        <strain evidence="3">DSM 18391 / NRRL B-41598 / KBS 63</strain>
    </source>
</reference>
<organism evidence="2 3">
    <name type="scientific">Terriglobus roseus (strain DSM 18391 / NRRL B-41598 / KBS 63)</name>
    <dbReference type="NCBI Taxonomy" id="926566"/>
    <lineage>
        <taxon>Bacteria</taxon>
        <taxon>Pseudomonadati</taxon>
        <taxon>Acidobacteriota</taxon>
        <taxon>Terriglobia</taxon>
        <taxon>Terriglobales</taxon>
        <taxon>Acidobacteriaceae</taxon>
        <taxon>Terriglobus</taxon>
    </lineage>
</organism>
<dbReference type="HOGENOM" id="CLU_433967_0_0_0"/>
<name>I3ZDZ5_TERRK</name>
<dbReference type="SMART" id="SM00943">
    <property type="entry name" value="Prim-Pol"/>
    <property type="match status" value="1"/>
</dbReference>
<dbReference type="Gene3D" id="3.40.50.300">
    <property type="entry name" value="P-loop containing nucleotide triphosphate hydrolases"/>
    <property type="match status" value="1"/>
</dbReference>
<accession>I3ZDZ5</accession>
<sequence>MTNKDAAIALASERLTVFGCGPDKKPKGPWKDVTVRPAWQVGMGWHDDDLPAIPVGKHNMVVIDCDVAKPNRPDGRVAFAALCTRESIDLSSAFVVTTPSGGLHFYFKTDVPYGNSPGALPAGIDVRGRGGYVVGPGAVMPDGRTYRHDHGSWEAIPLLPEALAKYLRAKDDASLSIGASAETTDALAPVSATASDPESAGEVLPIATDRDKTYAERALEAEVAKLSALGPGGRRNAGLNDACFVMGTLAANGSIEAQHVAERLYAASVENGHVAKHGHEQTAATIESGIRAGMKKPRPLLPDGPDIPLQALLDSATTAKQAIAPKPIGKRAVSLLQGSQIVEEPISWLWEGYLPKGKLTLLAGAGGTGKSTLAFNMAATITNGTQWPDGTLCPQTGNVLIWSSEDDPADTIKPRLMAVNADQTRYGIIAGTIDENGERDAFDPARDMESLREAVTQIGGIKLLIIDPIVTAVTGDMHKANDVRRSLQAIVDFASEMDCAVLGITHFAKGTAGKNSAERVIGSQAFAALARMVLVAAREEDSERRVFTRAKSNNSVDTGGFSYTIEALMLHSNIVATRVVWGEALEGSSRSILADVEDEKKDEDEKSQLSRAQQFLLDSMRHGPVPSKELMEHARELHGISAKTCRRAKDALGITAHKASMTGGWLWQLPVARS</sequence>
<dbReference type="CDD" id="cd04859">
    <property type="entry name" value="Prim_Pol"/>
    <property type="match status" value="1"/>
</dbReference>
<dbReference type="RefSeq" id="WP_014785032.1">
    <property type="nucleotide sequence ID" value="NC_018014.1"/>
</dbReference>
<dbReference type="KEGG" id="trs:Terro_1145"/>
<dbReference type="OrthoDB" id="8905164at2"/>
<feature type="domain" description="DNA primase/polymerase bifunctional N-terminal" evidence="1">
    <location>
        <begin position="7"/>
        <end position="163"/>
    </location>
</feature>
<dbReference type="InterPro" id="IPR015330">
    <property type="entry name" value="DNA_primase/pol_bifunc_N"/>
</dbReference>
<dbReference type="EMBL" id="CP003379">
    <property type="protein sequence ID" value="AFL87463.1"/>
    <property type="molecule type" value="Genomic_DNA"/>
</dbReference>
<evidence type="ECO:0000313" key="2">
    <source>
        <dbReference type="EMBL" id="AFL87463.1"/>
    </source>
</evidence>
<evidence type="ECO:0000259" key="1">
    <source>
        <dbReference type="SMART" id="SM00943"/>
    </source>
</evidence>
<proteinExistence type="predicted"/>
<dbReference type="SUPFAM" id="SSF56747">
    <property type="entry name" value="Prim-pol domain"/>
    <property type="match status" value="1"/>
</dbReference>
<dbReference type="SUPFAM" id="SSF52540">
    <property type="entry name" value="P-loop containing nucleoside triphosphate hydrolases"/>
    <property type="match status" value="1"/>
</dbReference>
<dbReference type="AlphaFoldDB" id="I3ZDZ5"/>
<gene>
    <name evidence="2" type="ordered locus">Terro_1145</name>
</gene>
<dbReference type="Pfam" id="PF13481">
    <property type="entry name" value="AAA_25"/>
    <property type="match status" value="1"/>
</dbReference>
<dbReference type="STRING" id="926566.Terro_1145"/>